<dbReference type="GO" id="GO:0046061">
    <property type="term" value="P:dATP catabolic process"/>
    <property type="evidence" value="ECO:0007669"/>
    <property type="project" value="TreeGrafter"/>
</dbReference>
<evidence type="ECO:0000256" key="1">
    <source>
        <dbReference type="ARBA" id="ARBA00052141"/>
    </source>
</evidence>
<dbReference type="PANTHER" id="PTHR30522:SF0">
    <property type="entry name" value="NUCLEOSIDE TRIPHOSPHATE PYROPHOSPHOHYDROLASE"/>
    <property type="match status" value="1"/>
</dbReference>
<dbReference type="GO" id="GO:0006950">
    <property type="term" value="P:response to stress"/>
    <property type="evidence" value="ECO:0007669"/>
    <property type="project" value="UniProtKB-ARBA"/>
</dbReference>
<feature type="domain" description="NTP pyrophosphohydrolase MazG-like" evidence="5">
    <location>
        <begin position="30"/>
        <end position="103"/>
    </location>
</feature>
<name>A0A1I7NAZ5_9HYPH</name>
<protein>
    <recommendedName>
        <fullName evidence="4">Nucleoside triphosphate pyrophosphohydrolase</fullName>
        <ecNumber evidence="3">3.6.1.8</ecNumber>
    </recommendedName>
</protein>
<dbReference type="GO" id="GO:0046047">
    <property type="term" value="P:TTP catabolic process"/>
    <property type="evidence" value="ECO:0007669"/>
    <property type="project" value="TreeGrafter"/>
</dbReference>
<gene>
    <name evidence="6" type="ORF">SAMN05216456_1479</name>
</gene>
<dbReference type="InterPro" id="IPR011551">
    <property type="entry name" value="NTP_PyrPHydrolase_MazG"/>
</dbReference>
<proteinExistence type="inferred from homology"/>
<dbReference type="SUPFAM" id="SSF101386">
    <property type="entry name" value="all-alpha NTP pyrophosphatases"/>
    <property type="match status" value="2"/>
</dbReference>
<organism evidence="6 7">
    <name type="scientific">Devosia crocina</name>
    <dbReference type="NCBI Taxonomy" id="429728"/>
    <lineage>
        <taxon>Bacteria</taxon>
        <taxon>Pseudomonadati</taxon>
        <taxon>Pseudomonadota</taxon>
        <taxon>Alphaproteobacteria</taxon>
        <taxon>Hyphomicrobiales</taxon>
        <taxon>Devosiaceae</taxon>
        <taxon>Devosia</taxon>
    </lineage>
</organism>
<dbReference type="GO" id="GO:0046052">
    <property type="term" value="P:UTP catabolic process"/>
    <property type="evidence" value="ECO:0007669"/>
    <property type="project" value="TreeGrafter"/>
</dbReference>
<dbReference type="PANTHER" id="PTHR30522">
    <property type="entry name" value="NUCLEOSIDE TRIPHOSPHATE PYROPHOSPHOHYDROLASE"/>
    <property type="match status" value="1"/>
</dbReference>
<dbReference type="InterPro" id="IPR004518">
    <property type="entry name" value="MazG-like_dom"/>
</dbReference>
<dbReference type="InterPro" id="IPR048015">
    <property type="entry name" value="NTP-PPase_MazG-like_N"/>
</dbReference>
<dbReference type="NCBIfam" id="TIGR00444">
    <property type="entry name" value="mazG"/>
    <property type="match status" value="1"/>
</dbReference>
<dbReference type="Gene3D" id="1.10.287.1080">
    <property type="entry name" value="MazG-like"/>
    <property type="match status" value="2"/>
</dbReference>
<dbReference type="AlphaFoldDB" id="A0A1I7NAZ5"/>
<dbReference type="FunFam" id="1.10.287.1080:FF:000001">
    <property type="entry name" value="Nucleoside triphosphate pyrophosphohydrolase"/>
    <property type="match status" value="1"/>
</dbReference>
<dbReference type="STRING" id="429728.SAMN05216456_1479"/>
<accession>A0A1I7NAZ5</accession>
<dbReference type="RefSeq" id="WP_092422872.1">
    <property type="nucleotide sequence ID" value="NZ_FPCK01000001.1"/>
</dbReference>
<dbReference type="EMBL" id="FPCK01000001">
    <property type="protein sequence ID" value="SFV31854.1"/>
    <property type="molecule type" value="Genomic_DNA"/>
</dbReference>
<dbReference type="Pfam" id="PF03819">
    <property type="entry name" value="MazG"/>
    <property type="match status" value="2"/>
</dbReference>
<dbReference type="OrthoDB" id="9808939at2"/>
<dbReference type="CDD" id="cd11529">
    <property type="entry name" value="NTP-PPase_MazG_Cterm"/>
    <property type="match status" value="1"/>
</dbReference>
<dbReference type="CDD" id="cd11528">
    <property type="entry name" value="NTP-PPase_MazG_Nterm"/>
    <property type="match status" value="1"/>
</dbReference>
<keyword evidence="7" id="KW-1185">Reference proteome</keyword>
<evidence type="ECO:0000313" key="7">
    <source>
        <dbReference type="Proteomes" id="UP000199074"/>
    </source>
</evidence>
<dbReference type="GO" id="GO:0047693">
    <property type="term" value="F:ATP diphosphatase activity"/>
    <property type="evidence" value="ECO:0007669"/>
    <property type="project" value="UniProtKB-EC"/>
</dbReference>
<dbReference type="InterPro" id="IPR048011">
    <property type="entry name" value="NTP-PPase_MazG-like_C"/>
</dbReference>
<dbReference type="EC" id="3.6.1.8" evidence="3"/>
<evidence type="ECO:0000259" key="5">
    <source>
        <dbReference type="Pfam" id="PF03819"/>
    </source>
</evidence>
<dbReference type="NCBIfam" id="NF007113">
    <property type="entry name" value="PRK09562.1"/>
    <property type="match status" value="1"/>
</dbReference>
<dbReference type="FunFam" id="1.10.287.1080:FF:000003">
    <property type="entry name" value="Nucleoside triphosphate pyrophosphohydrolase"/>
    <property type="match status" value="1"/>
</dbReference>
<feature type="domain" description="NTP pyrophosphohydrolase MazG-like" evidence="5">
    <location>
        <begin position="174"/>
        <end position="235"/>
    </location>
</feature>
<evidence type="ECO:0000256" key="4">
    <source>
        <dbReference type="ARBA" id="ARBA00074799"/>
    </source>
</evidence>
<evidence type="ECO:0000313" key="6">
    <source>
        <dbReference type="EMBL" id="SFV31854.1"/>
    </source>
</evidence>
<evidence type="ECO:0000256" key="3">
    <source>
        <dbReference type="ARBA" id="ARBA00066372"/>
    </source>
</evidence>
<dbReference type="Proteomes" id="UP000199074">
    <property type="component" value="Unassembled WGS sequence"/>
</dbReference>
<sequence>MQPSRDISRLIEIMAALRDPDTGCPWDLEQDFASIRHYTIEEAYEVADAIERQDFADLREELGDLLLQPVFHSQMAREAGHFDIGDVIYAITEKLIRRHPHVFGDTSANNASGAQASWEGIKAQERAAKAARRQSAAPVSALDDVPQVLPALARAEKLTKKAAKVGFDWPDFAAVMSKVEEEIAEVAEAQAQNDTKATHEEIGDLLFAVANLARHAGVDAEAALRDANAKFTRRFHYVEDRCRQDGIAPAEAGLDRLDGYWNEVRASDKNKGS</sequence>
<dbReference type="GO" id="GO:0046076">
    <property type="term" value="P:dTTP catabolic process"/>
    <property type="evidence" value="ECO:0007669"/>
    <property type="project" value="TreeGrafter"/>
</dbReference>
<dbReference type="GO" id="GO:0046081">
    <property type="term" value="P:dUTP catabolic process"/>
    <property type="evidence" value="ECO:0007669"/>
    <property type="project" value="TreeGrafter"/>
</dbReference>
<reference evidence="6 7" key="1">
    <citation type="submission" date="2016-10" db="EMBL/GenBank/DDBJ databases">
        <authorList>
            <person name="de Groot N.N."/>
        </authorList>
    </citation>
    <scope>NUCLEOTIDE SEQUENCE [LARGE SCALE GENOMIC DNA]</scope>
    <source>
        <strain evidence="6 7">IPL20</strain>
    </source>
</reference>
<dbReference type="GO" id="GO:0006203">
    <property type="term" value="P:dGTP catabolic process"/>
    <property type="evidence" value="ECO:0007669"/>
    <property type="project" value="TreeGrafter"/>
</dbReference>
<comment type="similarity">
    <text evidence="2">Belongs to the nucleoside triphosphate pyrophosphohydrolase family.</text>
</comment>
<evidence type="ECO:0000256" key="2">
    <source>
        <dbReference type="ARBA" id="ARBA00061115"/>
    </source>
</evidence>
<comment type="catalytic activity">
    <reaction evidence="1">
        <text>ATP + H2O = AMP + diphosphate + H(+)</text>
        <dbReference type="Rhea" id="RHEA:14245"/>
        <dbReference type="ChEBI" id="CHEBI:15377"/>
        <dbReference type="ChEBI" id="CHEBI:15378"/>
        <dbReference type="ChEBI" id="CHEBI:30616"/>
        <dbReference type="ChEBI" id="CHEBI:33019"/>
        <dbReference type="ChEBI" id="CHEBI:456215"/>
        <dbReference type="EC" id="3.6.1.8"/>
    </reaction>
</comment>